<sequence>MWLFNEDGSSELALELIQAIFFYFSIEDLARLALVCQWFNFYCKDNAQWQWRLRANYPEIYQDLVTRESVDYKAELRKLAEFRFFPIHSYADPKEPGKRAPQTADDLSLENLSYLATVEGRIGIAEFRGLTYPKLGRISAGIFQSTLLPTISTAAHRQSLASTVDLLQDCIRQLRIDFLSGAIVSGVTLLGCNVYTVNLGDCFAIAIVLNEENKVSQFLVLNRFRHRAAEKNEKERIIKAGGRVNEAGWIQNTVKGSCNLSRGLGNGVFERDGFSHQPDTYFNPIAFNENDRAFVILASRRLMRQNALTKEGITALFEEHHKKAPHEIAELLGQKVIADNSNASSSILITALDANAYRAKYMAVFEGFDDIEVAKVVSQLYGPVLEIKLGCAILCNFEQKRIKRLAKKIDQACSFLYTIFDGVKGERLRVNIPRFLQQAYRCYAELLTHLIDALALNEQNKINDCLQRVETYSAILLLPSRLEALLFAYFPENYLLPGERCYLKHPLNFINALRKSVLRVNKTNLLEIHTELESMVKDLTVLYKAAGVVLSIRKKYNASLLFDYDCPQKVWIHKLKTEVDFVFDNYPKEKTSVLVEALLNHLKVKNEMLSDTPIISYALQFFSGDDRLKWCLAEAIEELEKILVALRVHESNTEIEEELPLDTSPTLG</sequence>
<proteinExistence type="predicted"/>
<gene>
    <name evidence="2" type="ORF">Lnau_1794</name>
</gene>
<dbReference type="SUPFAM" id="SSF81383">
    <property type="entry name" value="F-box domain"/>
    <property type="match status" value="1"/>
</dbReference>
<dbReference type="PANTHER" id="PTHR13832">
    <property type="entry name" value="PROTEIN PHOSPHATASE 2C"/>
    <property type="match status" value="1"/>
</dbReference>
<dbReference type="Gene3D" id="1.20.1280.50">
    <property type="match status" value="1"/>
</dbReference>
<evidence type="ECO:0000259" key="1">
    <source>
        <dbReference type="PROSITE" id="PS51746"/>
    </source>
</evidence>
<protein>
    <submittedName>
        <fullName evidence="2">Protein phosphatase 2C</fullName>
    </submittedName>
</protein>
<dbReference type="CDD" id="cd09917">
    <property type="entry name" value="F-box_SF"/>
    <property type="match status" value="1"/>
</dbReference>
<dbReference type="PANTHER" id="PTHR13832:SF827">
    <property type="entry name" value="PROTEIN PHOSPHATASE 1L"/>
    <property type="match status" value="1"/>
</dbReference>
<dbReference type="RefSeq" id="WP_058504769.1">
    <property type="nucleotide sequence ID" value="NZ_CAAAIF010000002.1"/>
</dbReference>
<dbReference type="AlphaFoldDB" id="A0A0W0WWY5"/>
<dbReference type="Proteomes" id="UP000054725">
    <property type="component" value="Unassembled WGS sequence"/>
</dbReference>
<keyword evidence="3" id="KW-1185">Reference proteome</keyword>
<organism evidence="2 3">
    <name type="scientific">Legionella nautarum</name>
    <dbReference type="NCBI Taxonomy" id="45070"/>
    <lineage>
        <taxon>Bacteria</taxon>
        <taxon>Pseudomonadati</taxon>
        <taxon>Pseudomonadota</taxon>
        <taxon>Gammaproteobacteria</taxon>
        <taxon>Legionellales</taxon>
        <taxon>Legionellaceae</taxon>
        <taxon>Legionella</taxon>
    </lineage>
</organism>
<dbReference type="InterPro" id="IPR036457">
    <property type="entry name" value="PPM-type-like_dom_sf"/>
</dbReference>
<dbReference type="OrthoDB" id="5648735at2"/>
<dbReference type="InterPro" id="IPR015655">
    <property type="entry name" value="PP2C"/>
</dbReference>
<comment type="caution">
    <text evidence="2">The sequence shown here is derived from an EMBL/GenBank/DDBJ whole genome shotgun (WGS) entry which is preliminary data.</text>
</comment>
<dbReference type="InterPro" id="IPR036047">
    <property type="entry name" value="F-box-like_dom_sf"/>
</dbReference>
<feature type="domain" description="PPM-type phosphatase" evidence="1">
    <location>
        <begin position="87"/>
        <end position="352"/>
    </location>
</feature>
<dbReference type="STRING" id="45070.Lnau_1794"/>
<reference evidence="2 3" key="1">
    <citation type="submission" date="2015-11" db="EMBL/GenBank/DDBJ databases">
        <title>Genomic analysis of 38 Legionella species identifies large and diverse effector repertoires.</title>
        <authorList>
            <person name="Burstein D."/>
            <person name="Amaro F."/>
            <person name="Zusman T."/>
            <person name="Lifshitz Z."/>
            <person name="Cohen O."/>
            <person name="Gilbert J.A."/>
            <person name="Pupko T."/>
            <person name="Shuman H.A."/>
            <person name="Segal G."/>
        </authorList>
    </citation>
    <scope>NUCLEOTIDE SEQUENCE [LARGE SCALE GENOMIC DNA]</scope>
    <source>
        <strain evidence="2 3">ATCC 49506</strain>
    </source>
</reference>
<evidence type="ECO:0000313" key="2">
    <source>
        <dbReference type="EMBL" id="KTD36810.1"/>
    </source>
</evidence>
<dbReference type="EMBL" id="LNYO01000013">
    <property type="protein sequence ID" value="KTD36810.1"/>
    <property type="molecule type" value="Genomic_DNA"/>
</dbReference>
<dbReference type="GO" id="GO:0004722">
    <property type="term" value="F:protein serine/threonine phosphatase activity"/>
    <property type="evidence" value="ECO:0007669"/>
    <property type="project" value="InterPro"/>
</dbReference>
<dbReference type="InterPro" id="IPR001932">
    <property type="entry name" value="PPM-type_phosphatase-like_dom"/>
</dbReference>
<dbReference type="PROSITE" id="PS51746">
    <property type="entry name" value="PPM_2"/>
    <property type="match status" value="1"/>
</dbReference>
<name>A0A0W0WWY5_9GAMM</name>
<evidence type="ECO:0000313" key="3">
    <source>
        <dbReference type="Proteomes" id="UP000054725"/>
    </source>
</evidence>
<dbReference type="SUPFAM" id="SSF81606">
    <property type="entry name" value="PP2C-like"/>
    <property type="match status" value="1"/>
</dbReference>
<dbReference type="PATRIC" id="fig|45070.6.peg.1886"/>
<dbReference type="Pfam" id="PF00481">
    <property type="entry name" value="PP2C"/>
    <property type="match status" value="1"/>
</dbReference>
<accession>A0A0W0WWY5</accession>
<dbReference type="Gene3D" id="3.60.40.10">
    <property type="entry name" value="PPM-type phosphatase domain"/>
    <property type="match status" value="1"/>
</dbReference>